<organism evidence="2 3">
    <name type="scientific">Dufourea novaeangliae</name>
    <name type="common">Sweat bee</name>
    <dbReference type="NCBI Taxonomy" id="178035"/>
    <lineage>
        <taxon>Eukaryota</taxon>
        <taxon>Metazoa</taxon>
        <taxon>Ecdysozoa</taxon>
        <taxon>Arthropoda</taxon>
        <taxon>Hexapoda</taxon>
        <taxon>Insecta</taxon>
        <taxon>Pterygota</taxon>
        <taxon>Neoptera</taxon>
        <taxon>Endopterygota</taxon>
        <taxon>Hymenoptera</taxon>
        <taxon>Apocrita</taxon>
        <taxon>Aculeata</taxon>
        <taxon>Apoidea</taxon>
        <taxon>Anthophila</taxon>
        <taxon>Halictidae</taxon>
        <taxon>Rophitinae</taxon>
        <taxon>Dufourea</taxon>
    </lineage>
</organism>
<feature type="compositionally biased region" description="Polar residues" evidence="1">
    <location>
        <begin position="365"/>
        <end position="375"/>
    </location>
</feature>
<feature type="region of interest" description="Disordered" evidence="1">
    <location>
        <begin position="349"/>
        <end position="379"/>
    </location>
</feature>
<feature type="region of interest" description="Disordered" evidence="1">
    <location>
        <begin position="1"/>
        <end position="24"/>
    </location>
</feature>
<keyword evidence="3" id="KW-1185">Reference proteome</keyword>
<evidence type="ECO:0000313" key="3">
    <source>
        <dbReference type="Proteomes" id="UP000076502"/>
    </source>
</evidence>
<dbReference type="Proteomes" id="UP000076502">
    <property type="component" value="Unassembled WGS sequence"/>
</dbReference>
<dbReference type="STRING" id="178035.A0A154PCT7"/>
<evidence type="ECO:0008006" key="4">
    <source>
        <dbReference type="Google" id="ProtNLM"/>
    </source>
</evidence>
<feature type="compositionally biased region" description="Polar residues" evidence="1">
    <location>
        <begin position="1"/>
        <end position="15"/>
    </location>
</feature>
<feature type="region of interest" description="Disordered" evidence="1">
    <location>
        <begin position="393"/>
        <end position="425"/>
    </location>
</feature>
<proteinExistence type="predicted"/>
<reference evidence="2 3" key="1">
    <citation type="submission" date="2015-07" db="EMBL/GenBank/DDBJ databases">
        <title>The genome of Dufourea novaeangliae.</title>
        <authorList>
            <person name="Pan H."/>
            <person name="Kapheim K."/>
        </authorList>
    </citation>
    <scope>NUCLEOTIDE SEQUENCE [LARGE SCALE GENOMIC DNA]</scope>
    <source>
        <strain evidence="2">0120121106</strain>
        <tissue evidence="2">Whole body</tissue>
    </source>
</reference>
<dbReference type="OrthoDB" id="2671at2759"/>
<dbReference type="EMBL" id="KQ434864">
    <property type="protein sequence ID" value="KZC09078.1"/>
    <property type="molecule type" value="Genomic_DNA"/>
</dbReference>
<feature type="compositionally biased region" description="Basic and acidic residues" evidence="1">
    <location>
        <begin position="349"/>
        <end position="358"/>
    </location>
</feature>
<feature type="compositionally biased region" description="Polar residues" evidence="1">
    <location>
        <begin position="393"/>
        <end position="404"/>
    </location>
</feature>
<name>A0A154PCT7_DUFNO</name>
<gene>
    <name evidence="2" type="ORF">WN55_11541</name>
</gene>
<accession>A0A154PCT7</accession>
<evidence type="ECO:0000313" key="2">
    <source>
        <dbReference type="EMBL" id="KZC09078.1"/>
    </source>
</evidence>
<evidence type="ECO:0000256" key="1">
    <source>
        <dbReference type="SAM" id="MobiDB-lite"/>
    </source>
</evidence>
<protein>
    <recommendedName>
        <fullName evidence="4">DUF4502 domain-containing protein</fullName>
    </recommendedName>
</protein>
<dbReference type="AlphaFoldDB" id="A0A154PCT7"/>
<sequence length="600" mass="68128">MNQAGTREPNGSGSQEPRKPSHVRRLNFGQSILTLNVVRQFHGQKDGALLLDGNVATIPCTEKGEFVRKWIEAHRDRVPESDESASTSTVSPVLGLASTKRVMGSPIVGNNRKRARMKDHERKENVRRNLEEDFSSLQSKLCDATNVSPILDRNSYCRGRKRRLRKRKNTQKTVTGVKEGDAYLDANMNSMMYNLGNVSQLPSKCNILCTQKRRRLVRKLEDSLRKDDFELSANRDSKISEDSTESELPITVMQLNIEDSPRDTKDLVKMEIESVNEDYNSHKDSLSVHTDTDEKDLSIRIEDVDTQDLVPVVAVQNHGVICSLSQLPPSSTSVCSYTSNKDSDKTFFSKVEQERSSHPEVGPSQKISQISSQVNEPEDNKSTLTGIIISTETSPHRTYSNPPMQFSLLDSGKKRRKPKKGSLTEKLQSTINRQVSFVRIWRHQIKQAIKDNARLPCVTVYARVCVTRFSRQFLDGIAIEDPFDLLPRRETNDSPRFIKIMAIPEIVGKIESRSASVVQIFPPWDILDDKELTLNVTYINVVPDSDRIIVEQEKMCAKYVGRPVVREFDCSCINENRMIPSCRDRMNKPNVIERIFSDDT</sequence>